<proteinExistence type="predicted"/>
<dbReference type="SMART" id="SM00464">
    <property type="entry name" value="LON"/>
    <property type="match status" value="1"/>
</dbReference>
<dbReference type="PANTHER" id="PTHR46732">
    <property type="entry name" value="ATP-DEPENDENT PROTEASE LA (LON) DOMAIN PROTEIN"/>
    <property type="match status" value="1"/>
</dbReference>
<dbReference type="GO" id="GO:0008233">
    <property type="term" value="F:peptidase activity"/>
    <property type="evidence" value="ECO:0007669"/>
    <property type="project" value="UniProtKB-KW"/>
</dbReference>
<dbReference type="PANTHER" id="PTHR46732:SF8">
    <property type="entry name" value="ATP-DEPENDENT PROTEASE LA (LON) DOMAIN PROTEIN"/>
    <property type="match status" value="1"/>
</dbReference>
<evidence type="ECO:0000313" key="5">
    <source>
        <dbReference type="Proteomes" id="UP000186313"/>
    </source>
</evidence>
<dbReference type="GO" id="GO:0006508">
    <property type="term" value="P:proteolysis"/>
    <property type="evidence" value="ECO:0007669"/>
    <property type="project" value="UniProtKB-KW"/>
</dbReference>
<dbReference type="STRING" id="1381081.BIY22_17730"/>
<gene>
    <name evidence="2" type="ORF">BIY20_16390</name>
    <name evidence="3" type="ORF">BIY22_17730</name>
</gene>
<protein>
    <submittedName>
        <fullName evidence="3">ATP-dependent protease</fullName>
    </submittedName>
</protein>
<dbReference type="InterPro" id="IPR015947">
    <property type="entry name" value="PUA-like_sf"/>
</dbReference>
<dbReference type="InterPro" id="IPR046336">
    <property type="entry name" value="Lon_prtase_N_sf"/>
</dbReference>
<sequence length="190" mass="21771">MSEIMLFPLGSVVLPEGKMRLRIFEPRYKRLVTEASKGDGTFGVCMFQRDDNSQDGELSVSGALVKIVDFESLDDGLLGITVVGMKRFQTTKVRVEPDGLRFAKVDWLPSWDVSSMTEEESYIGLQLQKVYAQFPQIGELYDQCFFDDAAWVSQRWLELLPVNLSQFDYLVRQKDCSEAMRFLSIVIEKE</sequence>
<dbReference type="AlphaFoldDB" id="A0A1Q9HLN1"/>
<dbReference type="Proteomes" id="UP000186039">
    <property type="component" value="Unassembled WGS sequence"/>
</dbReference>
<dbReference type="SUPFAM" id="SSF88697">
    <property type="entry name" value="PUA domain-like"/>
    <property type="match status" value="1"/>
</dbReference>
<evidence type="ECO:0000313" key="2">
    <source>
        <dbReference type="EMBL" id="OLQ85160.1"/>
    </source>
</evidence>
<dbReference type="Proteomes" id="UP000186313">
    <property type="component" value="Unassembled WGS sequence"/>
</dbReference>
<dbReference type="OrthoDB" id="8558970at2"/>
<organism evidence="3 5">
    <name type="scientific">Vibrio panuliri</name>
    <dbReference type="NCBI Taxonomy" id="1381081"/>
    <lineage>
        <taxon>Bacteria</taxon>
        <taxon>Pseudomonadati</taxon>
        <taxon>Pseudomonadota</taxon>
        <taxon>Gammaproteobacteria</taxon>
        <taxon>Vibrionales</taxon>
        <taxon>Vibrionaceae</taxon>
        <taxon>Vibrio</taxon>
    </lineage>
</organism>
<dbReference type="InterPro" id="IPR003111">
    <property type="entry name" value="Lon_prtase_N"/>
</dbReference>
<evidence type="ECO:0000313" key="4">
    <source>
        <dbReference type="Proteomes" id="UP000186039"/>
    </source>
</evidence>
<dbReference type="Gene3D" id="2.30.130.40">
    <property type="entry name" value="LON domain-like"/>
    <property type="match status" value="1"/>
</dbReference>
<reference evidence="4 5" key="1">
    <citation type="submission" date="2016-09" db="EMBL/GenBank/DDBJ databases">
        <title>Genomic Taxonomy of the Vibrionaceae.</title>
        <authorList>
            <person name="Gonzalez-Castillo A."/>
            <person name="Gomez-Gil B."/>
            <person name="Enciso-Ibarra K."/>
        </authorList>
    </citation>
    <scope>NUCLEOTIDE SEQUENCE [LARGE SCALE GENOMIC DNA]</scope>
    <source>
        <strain evidence="2 4">CAIM 1902</strain>
        <strain evidence="3 5">CAIM 703</strain>
    </source>
</reference>
<evidence type="ECO:0000313" key="3">
    <source>
        <dbReference type="EMBL" id="OLQ91513.1"/>
    </source>
</evidence>
<keyword evidence="3" id="KW-0645">Protease</keyword>
<name>A0A1Q9HLN1_9VIBR</name>
<dbReference type="EMBL" id="MJMJ01000008">
    <property type="protein sequence ID" value="OLQ91513.1"/>
    <property type="molecule type" value="Genomic_DNA"/>
</dbReference>
<dbReference type="EMBL" id="MJMH01000225">
    <property type="protein sequence ID" value="OLQ85160.1"/>
    <property type="molecule type" value="Genomic_DNA"/>
</dbReference>
<keyword evidence="4" id="KW-1185">Reference proteome</keyword>
<dbReference type="Pfam" id="PF02190">
    <property type="entry name" value="LON_substr_bdg"/>
    <property type="match status" value="1"/>
</dbReference>
<keyword evidence="3" id="KW-0378">Hydrolase</keyword>
<comment type="caution">
    <text evidence="3">The sequence shown here is derived from an EMBL/GenBank/DDBJ whole genome shotgun (WGS) entry which is preliminary data.</text>
</comment>
<accession>A0A1Q9HLN1</accession>
<dbReference type="RefSeq" id="WP_075706807.1">
    <property type="nucleotide sequence ID" value="NZ_AP019654.1"/>
</dbReference>
<evidence type="ECO:0000259" key="1">
    <source>
        <dbReference type="SMART" id="SM00464"/>
    </source>
</evidence>
<feature type="domain" description="Lon N-terminal" evidence="1">
    <location>
        <begin position="3"/>
        <end position="189"/>
    </location>
</feature>